<accession>A0AAD3DBY0</accession>
<name>A0AAD3DBY0_9STRA</name>
<sequence length="539" mass="62440">MNLPRRGKASSKKKAATSFMLSACAVYLLGLQPAQMTRYLSSNQVDLSEFQIDTYPLIDADIPREEVIQKVKEIKGELENEDFDEEAARIPIDQMFYMNYEEDIEKSKKMEDWLSWFLPHRNIPFYRLPLMKGLPYVCAFEDEEKCIKESGKVDTLLHLMQSNEYNTRGTSLILQDDVEITDMHRLRLAANLVPDDWDVIRFDCPLEKDTSLPNLNNYVFQTNQGRAFYPFLDNSRAMLLRDDKFEKIADAINILPRQELDAALSFKKINSYCVNVGAGNRFEIIKPRPVIYTFFSPLHENSKHDELIDVWKKEWESFGFEPRILTIEDAMSHPHFETMKAEVEKFFPTDVYNAYCIYRYLAMANVGGIMTDYDSMPLYFPIEEAMGETLVNDGKFTSYELHVPSLISASKEEWFKVAQLLTEELPKTDIPHKSDMLLLVELGQDPSNDIDFSLAGPRPLSVVGEMPYIEGEVQKVNCDYLKNKRVIHMSHALTHYTKEAADKIGFKPDENRAKFVETFMNDFRVQCLLMDDEHLVEAQ</sequence>
<gene>
    <name evidence="1" type="ORF">CTEN210_18044</name>
</gene>
<protein>
    <submittedName>
        <fullName evidence="1">Uncharacterized protein</fullName>
    </submittedName>
</protein>
<reference evidence="1 2" key="1">
    <citation type="journal article" date="2021" name="Sci. Rep.">
        <title>The genome of the diatom Chaetoceros tenuissimus carries an ancient integrated fragment of an extant virus.</title>
        <authorList>
            <person name="Hongo Y."/>
            <person name="Kimura K."/>
            <person name="Takaki Y."/>
            <person name="Yoshida Y."/>
            <person name="Baba S."/>
            <person name="Kobayashi G."/>
            <person name="Nagasaki K."/>
            <person name="Hano T."/>
            <person name="Tomaru Y."/>
        </authorList>
    </citation>
    <scope>NUCLEOTIDE SEQUENCE [LARGE SCALE GENOMIC DNA]</scope>
    <source>
        <strain evidence="1 2">NIES-3715</strain>
    </source>
</reference>
<dbReference type="AlphaFoldDB" id="A0AAD3DBY0"/>
<dbReference type="EMBL" id="BLLK01000074">
    <property type="protein sequence ID" value="GFH61568.1"/>
    <property type="molecule type" value="Genomic_DNA"/>
</dbReference>
<organism evidence="1 2">
    <name type="scientific">Chaetoceros tenuissimus</name>
    <dbReference type="NCBI Taxonomy" id="426638"/>
    <lineage>
        <taxon>Eukaryota</taxon>
        <taxon>Sar</taxon>
        <taxon>Stramenopiles</taxon>
        <taxon>Ochrophyta</taxon>
        <taxon>Bacillariophyta</taxon>
        <taxon>Coscinodiscophyceae</taxon>
        <taxon>Chaetocerotophycidae</taxon>
        <taxon>Chaetocerotales</taxon>
        <taxon>Chaetocerotaceae</taxon>
        <taxon>Chaetoceros</taxon>
    </lineage>
</organism>
<dbReference type="Proteomes" id="UP001054902">
    <property type="component" value="Unassembled WGS sequence"/>
</dbReference>
<evidence type="ECO:0000313" key="1">
    <source>
        <dbReference type="EMBL" id="GFH61568.1"/>
    </source>
</evidence>
<evidence type="ECO:0000313" key="2">
    <source>
        <dbReference type="Proteomes" id="UP001054902"/>
    </source>
</evidence>
<comment type="caution">
    <text evidence="1">The sequence shown here is derived from an EMBL/GenBank/DDBJ whole genome shotgun (WGS) entry which is preliminary data.</text>
</comment>
<proteinExistence type="predicted"/>
<keyword evidence="2" id="KW-1185">Reference proteome</keyword>